<evidence type="ECO:0000256" key="4">
    <source>
        <dbReference type="PROSITE-ProRule" id="PRU00335"/>
    </source>
</evidence>
<reference evidence="7 8" key="1">
    <citation type="submission" date="2017-08" db="EMBL/GenBank/DDBJ databases">
        <title>Infants hospitalized years apart are colonized by the same room-sourced microbial strains.</title>
        <authorList>
            <person name="Brooks B."/>
            <person name="Olm M.R."/>
            <person name="Firek B.A."/>
            <person name="Baker R."/>
            <person name="Thomas B.C."/>
            <person name="Morowitz M.J."/>
            <person name="Banfield J.F."/>
        </authorList>
    </citation>
    <scope>NUCLEOTIDE SEQUENCE [LARGE SCALE GENOMIC DNA]</scope>
    <source>
        <strain evidence="7">S2_003_000_R2_4</strain>
    </source>
</reference>
<evidence type="ECO:0000313" key="7">
    <source>
        <dbReference type="EMBL" id="PZR36698.1"/>
    </source>
</evidence>
<evidence type="ECO:0000256" key="2">
    <source>
        <dbReference type="ARBA" id="ARBA00023125"/>
    </source>
</evidence>
<feature type="DNA-binding region" description="H-T-H motif" evidence="4">
    <location>
        <begin position="40"/>
        <end position="59"/>
    </location>
</feature>
<accession>A0A2W5WRA3</accession>
<evidence type="ECO:0000256" key="3">
    <source>
        <dbReference type="ARBA" id="ARBA00023163"/>
    </source>
</evidence>
<dbReference type="AlphaFoldDB" id="A0A2W5WRA3"/>
<gene>
    <name evidence="7" type="ORF">DI526_03090</name>
</gene>
<dbReference type="Pfam" id="PF00440">
    <property type="entry name" value="TetR_N"/>
    <property type="match status" value="1"/>
</dbReference>
<dbReference type="InterPro" id="IPR001647">
    <property type="entry name" value="HTH_TetR"/>
</dbReference>
<dbReference type="GO" id="GO:0003700">
    <property type="term" value="F:DNA-binding transcription factor activity"/>
    <property type="evidence" value="ECO:0007669"/>
    <property type="project" value="TreeGrafter"/>
</dbReference>
<dbReference type="InterPro" id="IPR009057">
    <property type="entry name" value="Homeodomain-like_sf"/>
</dbReference>
<dbReference type="EMBL" id="QFQZ01000005">
    <property type="protein sequence ID" value="PZR36698.1"/>
    <property type="molecule type" value="Genomic_DNA"/>
</dbReference>
<dbReference type="PANTHER" id="PTHR30055:SF234">
    <property type="entry name" value="HTH-TYPE TRANSCRIPTIONAL REGULATOR BETI"/>
    <property type="match status" value="1"/>
</dbReference>
<dbReference type="Proteomes" id="UP000249393">
    <property type="component" value="Unassembled WGS sequence"/>
</dbReference>
<dbReference type="SUPFAM" id="SSF46689">
    <property type="entry name" value="Homeodomain-like"/>
    <property type="match status" value="1"/>
</dbReference>
<comment type="caution">
    <text evidence="7">The sequence shown here is derived from an EMBL/GenBank/DDBJ whole genome shotgun (WGS) entry which is preliminary data.</text>
</comment>
<dbReference type="Gene3D" id="1.10.357.10">
    <property type="entry name" value="Tetracycline Repressor, domain 2"/>
    <property type="match status" value="1"/>
</dbReference>
<dbReference type="GO" id="GO:0000976">
    <property type="term" value="F:transcription cis-regulatory region binding"/>
    <property type="evidence" value="ECO:0007669"/>
    <property type="project" value="TreeGrafter"/>
</dbReference>
<keyword evidence="3" id="KW-0804">Transcription</keyword>
<feature type="domain" description="HTH tetR-type" evidence="6">
    <location>
        <begin position="17"/>
        <end position="77"/>
    </location>
</feature>
<evidence type="ECO:0000256" key="1">
    <source>
        <dbReference type="ARBA" id="ARBA00023015"/>
    </source>
</evidence>
<protein>
    <recommendedName>
        <fullName evidence="6">HTH tetR-type domain-containing protein</fullName>
    </recommendedName>
</protein>
<name>A0A2W5WRA3_9CAUL</name>
<evidence type="ECO:0000256" key="5">
    <source>
        <dbReference type="SAM" id="MobiDB-lite"/>
    </source>
</evidence>
<keyword evidence="2 4" id="KW-0238">DNA-binding</keyword>
<dbReference type="PROSITE" id="PS50977">
    <property type="entry name" value="HTH_TETR_2"/>
    <property type="match status" value="1"/>
</dbReference>
<dbReference type="PANTHER" id="PTHR30055">
    <property type="entry name" value="HTH-TYPE TRANSCRIPTIONAL REGULATOR RUTR"/>
    <property type="match status" value="1"/>
</dbReference>
<organism evidence="7 8">
    <name type="scientific">Caulobacter segnis</name>
    <dbReference type="NCBI Taxonomy" id="88688"/>
    <lineage>
        <taxon>Bacteria</taxon>
        <taxon>Pseudomonadati</taxon>
        <taxon>Pseudomonadota</taxon>
        <taxon>Alphaproteobacteria</taxon>
        <taxon>Caulobacterales</taxon>
        <taxon>Caulobacteraceae</taxon>
        <taxon>Caulobacter</taxon>
    </lineage>
</organism>
<keyword evidence="1" id="KW-0805">Transcription regulation</keyword>
<sequence>MPEPRRRAPPGSTAKGEHAKRRLAEQAMQQLASLSYAHTSMRDIAAAAGMNVSRLNYYFADKPDLIIFAVRHFKQTFGAKLAEAILPNSTVDAIIEILVQAATKDATMHRFWYDIRNQSLFDPTYHEIVREVVADLEALTVRVLRMINPQRDAIEILPLAGSMIDALFFHAVRMTLLGAADADVVMREQLTALARRYRDGS</sequence>
<evidence type="ECO:0000313" key="8">
    <source>
        <dbReference type="Proteomes" id="UP000249393"/>
    </source>
</evidence>
<dbReference type="InterPro" id="IPR050109">
    <property type="entry name" value="HTH-type_TetR-like_transc_reg"/>
</dbReference>
<evidence type="ECO:0000259" key="6">
    <source>
        <dbReference type="PROSITE" id="PS50977"/>
    </source>
</evidence>
<feature type="region of interest" description="Disordered" evidence="5">
    <location>
        <begin position="1"/>
        <end position="20"/>
    </location>
</feature>
<proteinExistence type="predicted"/>